<proteinExistence type="predicted"/>
<feature type="region of interest" description="Disordered" evidence="1">
    <location>
        <begin position="69"/>
        <end position="96"/>
    </location>
</feature>
<evidence type="ECO:0000256" key="1">
    <source>
        <dbReference type="SAM" id="MobiDB-lite"/>
    </source>
</evidence>
<dbReference type="AlphaFoldDB" id="A0A1H2VLM1"/>
<reference evidence="2 3" key="1">
    <citation type="submission" date="2016-10" db="EMBL/GenBank/DDBJ databases">
        <authorList>
            <person name="de Groot N.N."/>
        </authorList>
    </citation>
    <scope>NUCLEOTIDE SEQUENCE [LARGE SCALE GENOMIC DNA]</scope>
    <source>
        <strain evidence="2 3">S3b</strain>
    </source>
</reference>
<evidence type="ECO:0000313" key="3">
    <source>
        <dbReference type="Proteomes" id="UP000182429"/>
    </source>
</evidence>
<gene>
    <name evidence="2" type="ORF">SAMN04487759_13513</name>
</gene>
<sequence length="96" mass="11073">MLDEMNELRKSASPMVLALAQSMQTKFRAEQEASMLDTMLNNEFDLTKDEIRDSFSKALRTADEILKDVPTSMQSMETTHGCEPIIHNNPRNNRRR</sequence>
<evidence type="ECO:0000313" key="2">
    <source>
        <dbReference type="EMBL" id="SDW69241.1"/>
    </source>
</evidence>
<dbReference type="EMBL" id="FNNF01000035">
    <property type="protein sequence ID" value="SDW69241.1"/>
    <property type="molecule type" value="Genomic_DNA"/>
</dbReference>
<accession>A0A1H2VLM1</accession>
<name>A0A1H2VLM1_9FIRM</name>
<dbReference type="Proteomes" id="UP000182429">
    <property type="component" value="Unassembled WGS sequence"/>
</dbReference>
<organism evidence="2 3">
    <name type="scientific">Kandleria vitulina</name>
    <dbReference type="NCBI Taxonomy" id="1630"/>
    <lineage>
        <taxon>Bacteria</taxon>
        <taxon>Bacillati</taxon>
        <taxon>Bacillota</taxon>
        <taxon>Erysipelotrichia</taxon>
        <taxon>Erysipelotrichales</taxon>
        <taxon>Coprobacillaceae</taxon>
        <taxon>Kandleria</taxon>
    </lineage>
</organism>
<protein>
    <submittedName>
        <fullName evidence="2">Uncharacterized protein</fullName>
    </submittedName>
</protein>